<keyword evidence="3" id="KW-1185">Reference proteome</keyword>
<dbReference type="eggNOG" id="arCOG00833">
    <property type="taxonomic scope" value="Archaea"/>
</dbReference>
<protein>
    <recommendedName>
        <fullName evidence="1">N-acetyltransferase domain-containing protein</fullName>
    </recommendedName>
</protein>
<dbReference type="HOGENOM" id="CLU_074359_0_0_2"/>
<evidence type="ECO:0000313" key="3">
    <source>
        <dbReference type="Proteomes" id="UP000000254"/>
    </source>
</evidence>
<reference evidence="2 3" key="2">
    <citation type="journal article" date="2009" name="Stand. Genomic Sci.">
        <title>Complete genome sequence of Staphylothermus marinus Stetter and Fiala 1986 type strain F1.</title>
        <authorList>
            <person name="Anderson I.J."/>
            <person name="Sun H."/>
            <person name="Lapidus A."/>
            <person name="Copeland A."/>
            <person name="Glavina Del Rio T."/>
            <person name="Tice H."/>
            <person name="Dalin E."/>
            <person name="Lucas S."/>
            <person name="Barry K."/>
            <person name="Land M."/>
            <person name="Richardson P."/>
            <person name="Huber H."/>
            <person name="Kyrpides N.C."/>
        </authorList>
    </citation>
    <scope>NUCLEOTIDE SEQUENCE [LARGE SCALE GENOMIC DNA]</scope>
    <source>
        <strain evidence="3">ATCC 43588 / DSM 3639 / JCM 9404 / F1</strain>
    </source>
</reference>
<dbReference type="RefSeq" id="WP_011839001.1">
    <property type="nucleotide sequence ID" value="NC_009033.1"/>
</dbReference>
<reference evidence="3" key="1">
    <citation type="journal article" date="2009" name="BMC Genomics">
        <title>The complete genome sequence of Staphylothermus marinus reveals differences in sulfur metabolism among heterotrophic Crenarchaeota.</title>
        <authorList>
            <person name="Anderson I.J."/>
            <person name="Dharmarajan L."/>
            <person name="Rodriguez J."/>
            <person name="Hooper S."/>
            <person name="Porat I."/>
            <person name="Ulrich L.E."/>
            <person name="Elkins J.G."/>
            <person name="Mavromatis K."/>
            <person name="Sun H."/>
            <person name="Land M."/>
            <person name="Lapidus A."/>
            <person name="Lucas S."/>
            <person name="Barry K."/>
            <person name="Huber H."/>
            <person name="Zhulin I.B."/>
            <person name="Whitman W.B."/>
            <person name="Mukhopadhyay B."/>
            <person name="Woese C."/>
            <person name="Bristow J."/>
            <person name="Kyrpides N."/>
        </authorList>
    </citation>
    <scope>NUCLEOTIDE SEQUENCE [LARGE SCALE GENOMIC DNA]</scope>
    <source>
        <strain evidence="3">ATCC 43588 / DSM 3639 / JCM 9404 / F1</strain>
    </source>
</reference>
<dbReference type="PROSITE" id="PS51186">
    <property type="entry name" value="GNAT"/>
    <property type="match status" value="1"/>
</dbReference>
<dbReference type="SUPFAM" id="SSF55729">
    <property type="entry name" value="Acyl-CoA N-acyltransferases (Nat)"/>
    <property type="match status" value="1"/>
</dbReference>
<dbReference type="Proteomes" id="UP000000254">
    <property type="component" value="Chromosome"/>
</dbReference>
<dbReference type="CDD" id="cd04301">
    <property type="entry name" value="NAT_SF"/>
    <property type="match status" value="1"/>
</dbReference>
<gene>
    <name evidence="2" type="ordered locus">Smar_0707</name>
</gene>
<dbReference type="GO" id="GO:0016747">
    <property type="term" value="F:acyltransferase activity, transferring groups other than amino-acyl groups"/>
    <property type="evidence" value="ECO:0007669"/>
    <property type="project" value="InterPro"/>
</dbReference>
<feature type="domain" description="N-acetyltransferase" evidence="1">
    <location>
        <begin position="185"/>
        <end position="314"/>
    </location>
</feature>
<dbReference type="OrthoDB" id="373371at2157"/>
<evidence type="ECO:0000313" key="2">
    <source>
        <dbReference type="EMBL" id="ABN69810.1"/>
    </source>
</evidence>
<dbReference type="InterPro" id="IPR000182">
    <property type="entry name" value="GNAT_dom"/>
</dbReference>
<dbReference type="Gene3D" id="3.40.630.30">
    <property type="match status" value="1"/>
</dbReference>
<dbReference type="STRING" id="399550.Smar_0707"/>
<proteinExistence type="predicted"/>
<name>A3DMF0_STAMF</name>
<accession>A3DMF0</accession>
<dbReference type="GeneID" id="4907973"/>
<dbReference type="EMBL" id="CP000575">
    <property type="protein sequence ID" value="ABN69810.1"/>
    <property type="molecule type" value="Genomic_DNA"/>
</dbReference>
<dbReference type="Pfam" id="PF00583">
    <property type="entry name" value="Acetyltransf_1"/>
    <property type="match status" value="1"/>
</dbReference>
<dbReference type="AlphaFoldDB" id="A3DMF0"/>
<dbReference type="KEGG" id="smr:Smar_0707"/>
<organism evidence="2 3">
    <name type="scientific">Staphylothermus marinus (strain ATCC 43588 / DSM 3639 / JCM 9404 / F1)</name>
    <dbReference type="NCBI Taxonomy" id="399550"/>
    <lineage>
        <taxon>Archaea</taxon>
        <taxon>Thermoproteota</taxon>
        <taxon>Thermoprotei</taxon>
        <taxon>Desulfurococcales</taxon>
        <taxon>Desulfurococcaceae</taxon>
        <taxon>Staphylothermus</taxon>
    </lineage>
</organism>
<dbReference type="InterPro" id="IPR016181">
    <property type="entry name" value="Acyl_CoA_acyltransferase"/>
</dbReference>
<sequence>MGLEIYTLDEISLSNKEVLEILNKIFVYDHIDIELYRRTIELDPNHSNNEFFFFTENNEVIGVAYLVYLKEKTKSILGGLNKYTDHIWLKLLGVVPGKEELLENIIDYIEDYAGRNNKKIIHIYGYAPFYFAPGIDRRYEIINRKLFEKGYELESKVVNYYVDMDEYYVPLEALWLQERISREGYVVRETGIDEYDRVTTWIKEKFGIIWGLESLITKNYECSGIIIVENKEEEIIGFNTYGASAPYRYGPVGVWEKYRGRGFGKILLHYTLNKMKKLGLRIVEIPWTTHLFYYAGVPGLYRIRLFNIYVKKIN</sequence>
<evidence type="ECO:0000259" key="1">
    <source>
        <dbReference type="PROSITE" id="PS51186"/>
    </source>
</evidence>